<evidence type="ECO:0000313" key="19">
    <source>
        <dbReference type="EMBL" id="TBW71043.1"/>
    </source>
</evidence>
<evidence type="ECO:0000256" key="4">
    <source>
        <dbReference type="ARBA" id="ARBA00016902"/>
    </source>
</evidence>
<dbReference type="InterPro" id="IPR001179">
    <property type="entry name" value="PPIase_FKBP_dom"/>
</dbReference>
<evidence type="ECO:0000256" key="8">
    <source>
        <dbReference type="ARBA" id="ARBA00023186"/>
    </source>
</evidence>
<dbReference type="PANTHER" id="PTHR30560">
    <property type="entry name" value="TRIGGER FACTOR CHAPERONE AND PEPTIDYL-PROLYL CIS/TRANS ISOMERASE"/>
    <property type="match status" value="1"/>
</dbReference>
<dbReference type="GO" id="GO:0051083">
    <property type="term" value="P:'de novo' cotranslational protein folding"/>
    <property type="evidence" value="ECO:0007669"/>
    <property type="project" value="TreeGrafter"/>
</dbReference>
<comment type="domain">
    <text evidence="13">Consists of 3 domains; the N-terminus binds the ribosome, the middle domain has PPIase activity, while the C-terminus has intrinsic chaperone activity on its own.</text>
</comment>
<evidence type="ECO:0000313" key="18">
    <source>
        <dbReference type="EMBL" id="KXA37069.1"/>
    </source>
</evidence>
<dbReference type="InterPro" id="IPR027304">
    <property type="entry name" value="Trigger_fact/SurA_dom_sf"/>
</dbReference>
<dbReference type="Proteomes" id="UP000070063">
    <property type="component" value="Unassembled WGS sequence"/>
</dbReference>
<dbReference type="RefSeq" id="WP_002458898.1">
    <property type="nucleotide sequence ID" value="NZ_AP021848.1"/>
</dbReference>
<reference evidence="19 21" key="2">
    <citation type="journal article" date="2019" name="Sci. Transl. Med.">
        <title>Quorum sensing between bacterial species on the skin protects against epidermal injury in atopic dermatitis.</title>
        <authorList>
            <person name="Williams M.R."/>
        </authorList>
    </citation>
    <scope>NUCLEOTIDE SEQUENCE [LARGE SCALE GENOMIC DNA]</scope>
    <source>
        <strain evidence="19 21">E7</strain>
    </source>
</reference>
<comment type="similarity">
    <text evidence="2 13 15">Belongs to the FKBP-type PPIase family. Tig subfamily.</text>
</comment>
<dbReference type="Gene3D" id="3.10.50.40">
    <property type="match status" value="1"/>
</dbReference>
<dbReference type="InterPro" id="IPR005215">
    <property type="entry name" value="Trig_fac"/>
</dbReference>
<dbReference type="GO" id="GO:0044183">
    <property type="term" value="F:protein folding chaperone"/>
    <property type="evidence" value="ECO:0007669"/>
    <property type="project" value="TreeGrafter"/>
</dbReference>
<dbReference type="InterPro" id="IPR046357">
    <property type="entry name" value="PPIase_dom_sf"/>
</dbReference>
<keyword evidence="16" id="KW-0175">Coiled coil</keyword>
<dbReference type="GO" id="GO:0003755">
    <property type="term" value="F:peptidyl-prolyl cis-trans isomerase activity"/>
    <property type="evidence" value="ECO:0007669"/>
    <property type="project" value="UniProtKB-UniRule"/>
</dbReference>
<comment type="catalytic activity">
    <reaction evidence="1 13 14">
        <text>[protein]-peptidylproline (omega=180) = [protein]-peptidylproline (omega=0)</text>
        <dbReference type="Rhea" id="RHEA:16237"/>
        <dbReference type="Rhea" id="RHEA-COMP:10747"/>
        <dbReference type="Rhea" id="RHEA-COMP:10748"/>
        <dbReference type="ChEBI" id="CHEBI:83833"/>
        <dbReference type="ChEBI" id="CHEBI:83834"/>
        <dbReference type="EC" id="5.2.1.8"/>
    </reaction>
</comment>
<dbReference type="AlphaFoldDB" id="A0A133Q2H2"/>
<keyword evidence="10 13" id="KW-0131">Cell cycle</keyword>
<dbReference type="PANTHER" id="PTHR30560:SF3">
    <property type="entry name" value="TRIGGER FACTOR-LIKE PROTEIN TIG, CHLOROPLASTIC"/>
    <property type="match status" value="1"/>
</dbReference>
<name>A0A133Q2H2_STALU</name>
<dbReference type="EMBL" id="SCHB01000008">
    <property type="protein sequence ID" value="TBW71043.1"/>
    <property type="molecule type" value="Genomic_DNA"/>
</dbReference>
<evidence type="ECO:0000256" key="12">
    <source>
        <dbReference type="ARBA" id="ARBA00029986"/>
    </source>
</evidence>
<keyword evidence="8 13" id="KW-0143">Chaperone</keyword>
<proteinExistence type="inferred from homology"/>
<evidence type="ECO:0000256" key="16">
    <source>
        <dbReference type="SAM" id="Coils"/>
    </source>
</evidence>
<evidence type="ECO:0000256" key="9">
    <source>
        <dbReference type="ARBA" id="ARBA00023235"/>
    </source>
</evidence>
<comment type="subcellular location">
    <subcellularLocation>
        <location evidence="13">Cytoplasm</location>
    </subcellularLocation>
    <text evidence="13">About half TF is bound to the ribosome near the polypeptide exit tunnel while the other half is free in the cytoplasm.</text>
</comment>
<accession>A0A133Q2H2</accession>
<comment type="function">
    <text evidence="11 13">Involved in protein export. Acts as a chaperone by maintaining the newly synthesized protein in an open conformation. Functions as a peptidyl-prolyl cis-trans isomerase.</text>
</comment>
<evidence type="ECO:0000256" key="2">
    <source>
        <dbReference type="ARBA" id="ARBA00005464"/>
    </source>
</evidence>
<evidence type="ECO:0000256" key="5">
    <source>
        <dbReference type="ARBA" id="ARBA00022490"/>
    </source>
</evidence>
<keyword evidence="6 13" id="KW-0132">Cell division</keyword>
<dbReference type="Gene3D" id="1.10.3120.10">
    <property type="entry name" value="Trigger factor, C-terminal domain"/>
    <property type="match status" value="1"/>
</dbReference>
<dbReference type="Pfam" id="PF00254">
    <property type="entry name" value="FKBP_C"/>
    <property type="match status" value="1"/>
</dbReference>
<evidence type="ECO:0000256" key="14">
    <source>
        <dbReference type="PROSITE-ProRule" id="PRU00277"/>
    </source>
</evidence>
<dbReference type="SUPFAM" id="SSF54534">
    <property type="entry name" value="FKBP-like"/>
    <property type="match status" value="1"/>
</dbReference>
<feature type="domain" description="PPIase FKBP-type" evidence="17">
    <location>
        <begin position="163"/>
        <end position="245"/>
    </location>
</feature>
<dbReference type="GO" id="GO:0043022">
    <property type="term" value="F:ribosome binding"/>
    <property type="evidence" value="ECO:0007669"/>
    <property type="project" value="TreeGrafter"/>
</dbReference>
<protein>
    <recommendedName>
        <fullName evidence="4 13">Trigger factor</fullName>
        <shortName evidence="13">TF</shortName>
        <ecNumber evidence="3 13">5.2.1.8</ecNumber>
    </recommendedName>
    <alternativeName>
        <fullName evidence="12 13">PPIase</fullName>
    </alternativeName>
</protein>
<gene>
    <name evidence="13" type="primary">tig</name>
    <name evidence="19" type="ORF">EQ812_10935</name>
    <name evidence="18" type="ORF">HMPREF3225_02023</name>
</gene>
<dbReference type="GeneID" id="58089549"/>
<dbReference type="InterPro" id="IPR037041">
    <property type="entry name" value="Trigger_fac_C_sf"/>
</dbReference>
<keyword evidence="5 13" id="KW-0963">Cytoplasm</keyword>
<evidence type="ECO:0000259" key="17">
    <source>
        <dbReference type="PROSITE" id="PS50059"/>
    </source>
</evidence>
<dbReference type="InterPro" id="IPR008880">
    <property type="entry name" value="Trigger_fac_C"/>
</dbReference>
<dbReference type="eggNOG" id="COG0544">
    <property type="taxonomic scope" value="Bacteria"/>
</dbReference>
<evidence type="ECO:0000313" key="21">
    <source>
        <dbReference type="Proteomes" id="UP000293637"/>
    </source>
</evidence>
<sequence>MTATWEKKEGNEGLLTVTVPAEKVNKALDKAFKKVVKQINVPGFRKGKVPRPIFEQRFGVEALYQDAVDILLPEAYGEAIEETGIKPVDQPEVNVTQIEKGKDFEFEATVTVEPEVELGDYKGLEIEKQETELTDEELQESIDHSLSHLADMVVKEDGVVENGDTVNIDFSGSVDGEAFEGGQAEKYDLEIGSGSFIPGFEEQLEGLKTGEEKDVVVTFPEEYHAEELAGKEATFKTKINEIKFKEVPELDDEIANELDSEANSVDEYKENLRKRLAEQKETNAENVEKEEAINKATENAKIDIPQAMINTELDRMVQEFAQRIQQQGLDLQTYFQISGQDESQMREQMKGDAEQRVKTNLTLTAIADAENIEVSEEDIDKELEKMSSQFNLSVEDIKNTLGNTDIIKNDVRIQKVIDLLRDNAKLVEAKSEDKE</sequence>
<dbReference type="GO" id="GO:0043335">
    <property type="term" value="P:protein unfolding"/>
    <property type="evidence" value="ECO:0007669"/>
    <property type="project" value="TreeGrafter"/>
</dbReference>
<evidence type="ECO:0000256" key="10">
    <source>
        <dbReference type="ARBA" id="ARBA00023306"/>
    </source>
</evidence>
<dbReference type="Gene3D" id="3.30.70.1050">
    <property type="entry name" value="Trigger factor ribosome-binding domain"/>
    <property type="match status" value="1"/>
</dbReference>
<dbReference type="EC" id="5.2.1.8" evidence="3 13"/>
<evidence type="ECO:0000313" key="20">
    <source>
        <dbReference type="Proteomes" id="UP000070063"/>
    </source>
</evidence>
<evidence type="ECO:0000256" key="6">
    <source>
        <dbReference type="ARBA" id="ARBA00022618"/>
    </source>
</evidence>
<dbReference type="SUPFAM" id="SSF109998">
    <property type="entry name" value="Triger factor/SurA peptide-binding domain-like"/>
    <property type="match status" value="1"/>
</dbReference>
<dbReference type="GO" id="GO:0005737">
    <property type="term" value="C:cytoplasm"/>
    <property type="evidence" value="ECO:0007669"/>
    <property type="project" value="UniProtKB-SubCell"/>
</dbReference>
<dbReference type="InterPro" id="IPR008881">
    <property type="entry name" value="Trigger_fac_ribosome-bd_bac"/>
</dbReference>
<dbReference type="Proteomes" id="UP000293637">
    <property type="component" value="Unassembled WGS sequence"/>
</dbReference>
<keyword evidence="7 13" id="KW-0697">Rotamase</keyword>
<evidence type="ECO:0000256" key="13">
    <source>
        <dbReference type="HAMAP-Rule" id="MF_00303"/>
    </source>
</evidence>
<evidence type="ECO:0000256" key="3">
    <source>
        <dbReference type="ARBA" id="ARBA00013194"/>
    </source>
</evidence>
<comment type="caution">
    <text evidence="19">The sequence shown here is derived from an EMBL/GenBank/DDBJ whole genome shotgun (WGS) entry which is preliminary data.</text>
</comment>
<organism evidence="19 21">
    <name type="scientific">Staphylococcus lugdunensis</name>
    <dbReference type="NCBI Taxonomy" id="28035"/>
    <lineage>
        <taxon>Bacteria</taxon>
        <taxon>Bacillati</taxon>
        <taxon>Bacillota</taxon>
        <taxon>Bacilli</taxon>
        <taxon>Bacillales</taxon>
        <taxon>Staphylococcaceae</taxon>
        <taxon>Staphylococcus</taxon>
    </lineage>
</organism>
<evidence type="ECO:0000256" key="7">
    <source>
        <dbReference type="ARBA" id="ARBA00023110"/>
    </source>
</evidence>
<dbReference type="STRING" id="28035.B6N84_06020"/>
<dbReference type="Pfam" id="PF05697">
    <property type="entry name" value="Trigger_N"/>
    <property type="match status" value="1"/>
</dbReference>
<dbReference type="GO" id="GO:0015031">
    <property type="term" value="P:protein transport"/>
    <property type="evidence" value="ECO:0007669"/>
    <property type="project" value="UniProtKB-UniRule"/>
</dbReference>
<dbReference type="PROSITE" id="PS50059">
    <property type="entry name" value="FKBP_PPIASE"/>
    <property type="match status" value="1"/>
</dbReference>
<dbReference type="HAMAP" id="MF_00303">
    <property type="entry name" value="Trigger_factor_Tig"/>
    <property type="match status" value="1"/>
</dbReference>
<dbReference type="NCBIfam" id="TIGR00115">
    <property type="entry name" value="tig"/>
    <property type="match status" value="1"/>
</dbReference>
<dbReference type="Pfam" id="PF05698">
    <property type="entry name" value="Trigger_C"/>
    <property type="match status" value="1"/>
</dbReference>
<keyword evidence="9 13" id="KW-0413">Isomerase</keyword>
<dbReference type="SUPFAM" id="SSF102735">
    <property type="entry name" value="Trigger factor ribosome-binding domain"/>
    <property type="match status" value="1"/>
</dbReference>
<dbReference type="FunFam" id="3.30.70.1050:FF:000002">
    <property type="entry name" value="Trigger factor"/>
    <property type="match status" value="1"/>
</dbReference>
<dbReference type="FunFam" id="3.10.50.40:FF:000001">
    <property type="entry name" value="Trigger factor"/>
    <property type="match status" value="1"/>
</dbReference>
<evidence type="ECO:0000256" key="11">
    <source>
        <dbReference type="ARBA" id="ARBA00024849"/>
    </source>
</evidence>
<evidence type="ECO:0000256" key="1">
    <source>
        <dbReference type="ARBA" id="ARBA00000971"/>
    </source>
</evidence>
<dbReference type="PIRSF" id="PIRSF003095">
    <property type="entry name" value="Trigger_factor"/>
    <property type="match status" value="1"/>
</dbReference>
<evidence type="ECO:0000256" key="15">
    <source>
        <dbReference type="RuleBase" id="RU003914"/>
    </source>
</evidence>
<feature type="coiled-coil region" evidence="16">
    <location>
        <begin position="255"/>
        <end position="299"/>
    </location>
</feature>
<dbReference type="EMBL" id="LRQI01000079">
    <property type="protein sequence ID" value="KXA37069.1"/>
    <property type="molecule type" value="Genomic_DNA"/>
</dbReference>
<dbReference type="InterPro" id="IPR036611">
    <property type="entry name" value="Trigger_fac_ribosome-bd_sf"/>
</dbReference>
<reference evidence="18 20" key="1">
    <citation type="submission" date="2016-01" db="EMBL/GenBank/DDBJ databases">
        <authorList>
            <person name="Mitreva M."/>
            <person name="Pepin K.H."/>
            <person name="Mihindukulasuriya K.A."/>
            <person name="Fulton R."/>
            <person name="Fronick C."/>
            <person name="O'Laughlin M."/>
            <person name="Miner T."/>
            <person name="Herter B."/>
            <person name="Rosa B.A."/>
            <person name="Cordes M."/>
            <person name="Tomlinson C."/>
            <person name="Wollam A."/>
            <person name="Palsikar V.B."/>
            <person name="Mardis E.R."/>
            <person name="Wilson R.K."/>
        </authorList>
    </citation>
    <scope>NUCLEOTIDE SEQUENCE [LARGE SCALE GENOMIC DNA]</scope>
    <source>
        <strain evidence="18 20">MJR7738</strain>
    </source>
</reference>
<dbReference type="GO" id="GO:0051301">
    <property type="term" value="P:cell division"/>
    <property type="evidence" value="ECO:0007669"/>
    <property type="project" value="UniProtKB-KW"/>
</dbReference>